<dbReference type="EMBL" id="CP036432">
    <property type="protein sequence ID" value="QDV88387.1"/>
    <property type="molecule type" value="Genomic_DNA"/>
</dbReference>
<keyword evidence="2" id="KW-0472">Membrane</keyword>
<gene>
    <name evidence="3" type="ORF">TBK1r_74190</name>
</gene>
<feature type="compositionally biased region" description="Low complexity" evidence="1">
    <location>
        <begin position="263"/>
        <end position="280"/>
    </location>
</feature>
<keyword evidence="2" id="KW-0812">Transmembrane</keyword>
<dbReference type="RefSeq" id="WP_145220651.1">
    <property type="nucleotide sequence ID" value="NZ_CP036432.1"/>
</dbReference>
<feature type="transmembrane region" description="Helical" evidence="2">
    <location>
        <begin position="176"/>
        <end position="195"/>
    </location>
</feature>
<accession>A0ABX5Y295</accession>
<keyword evidence="2" id="KW-1133">Transmembrane helix</keyword>
<name>A0ABX5Y295_9BACT</name>
<reference evidence="3 4" key="1">
    <citation type="submission" date="2019-02" db="EMBL/GenBank/DDBJ databases">
        <title>Deep-cultivation of Planctomycetes and their phenomic and genomic characterization uncovers novel biology.</title>
        <authorList>
            <person name="Wiegand S."/>
            <person name="Jogler M."/>
            <person name="Boedeker C."/>
            <person name="Pinto D."/>
            <person name="Vollmers J."/>
            <person name="Rivas-Marin E."/>
            <person name="Kohn T."/>
            <person name="Peeters S.H."/>
            <person name="Heuer A."/>
            <person name="Rast P."/>
            <person name="Oberbeckmann S."/>
            <person name="Bunk B."/>
            <person name="Jeske O."/>
            <person name="Meyerdierks A."/>
            <person name="Storesund J.E."/>
            <person name="Kallscheuer N."/>
            <person name="Luecker S."/>
            <person name="Lage O.M."/>
            <person name="Pohl T."/>
            <person name="Merkel B.J."/>
            <person name="Hornburger P."/>
            <person name="Mueller R.-W."/>
            <person name="Bruemmer F."/>
            <person name="Labrenz M."/>
            <person name="Spormann A.M."/>
            <person name="Op den Camp H."/>
            <person name="Overmann J."/>
            <person name="Amann R."/>
            <person name="Jetten M.S.M."/>
            <person name="Mascher T."/>
            <person name="Medema M.H."/>
            <person name="Devos D.P."/>
            <person name="Kaster A.-K."/>
            <person name="Ovreas L."/>
            <person name="Rohde M."/>
            <person name="Galperin M.Y."/>
            <person name="Jogler C."/>
        </authorList>
    </citation>
    <scope>NUCLEOTIDE SEQUENCE [LARGE SCALE GENOMIC DNA]</scope>
    <source>
        <strain evidence="3 4">TBK1r</strain>
    </source>
</reference>
<proteinExistence type="predicted"/>
<feature type="region of interest" description="Disordered" evidence="1">
    <location>
        <begin position="244"/>
        <end position="331"/>
    </location>
</feature>
<sequence length="696" mass="73833">MKPNNSFNRKTLLQLVQRRLDGVSASGAGSDVRADDHGDVLGRVVRQVMHEVTDGTTHSRDESDSAVPVPLHDVAAYVDGTIDDPEKLTAITEAATSDPGLMMEIVAAVRSRGEAKTVGLAPELRSRLLALQHANASPTVVETASDESTSADRPAALPLVRTDTPVASDTPRFSPVAMGWFTTAAVVLLAIGWWVRSGMRPTNDPIAEDGRRIEVPEPIVPDENVDADPSTGQPDRQAPLLVERPQSTSSDQHGVAATPAIEPPSDLDPAALPDGAAPSDVAVASDGQADAPMADTPRVAVEPKPAAALTPGTDTGTPTRDRRPNVGRTPQTLVAQWSQIDGLLLRSESSVGAAGSSSSESTPASVTVGSAFDLAAEGPGRVMKLQTLPLCRATAALAGGGELVIAADTEVELTPGGTIHLLHGSIALLGLRENMVVRLGRSIANSVSLEGVALDGQDGGDVVVRKTVTGMEVDVTGTPVKVNDQAVADSRLKLEGPLLAVEPAEEAPERLPRWTRERVDRIEVGRNVLAQLSESTDVRVTLMQALASGEVRGDAATTVRAWLVAASGDQLLRLIGAPDPLLREAALRHLRTVSPKDPRHQRLWRRLQANGNNARTFATVRSFFVDLWSGRRPNATKREQLLRMLQASDPAARATANYLLRSFYGPGPRFDLNASAAARTRAVAAWRAVIHRVDQR</sequence>
<evidence type="ECO:0000313" key="4">
    <source>
        <dbReference type="Proteomes" id="UP000318081"/>
    </source>
</evidence>
<evidence type="ECO:0000313" key="3">
    <source>
        <dbReference type="EMBL" id="QDV88387.1"/>
    </source>
</evidence>
<evidence type="ECO:0000256" key="2">
    <source>
        <dbReference type="SAM" id="Phobius"/>
    </source>
</evidence>
<organism evidence="3 4">
    <name type="scientific">Stieleria magnilauensis</name>
    <dbReference type="NCBI Taxonomy" id="2527963"/>
    <lineage>
        <taxon>Bacteria</taxon>
        <taxon>Pseudomonadati</taxon>
        <taxon>Planctomycetota</taxon>
        <taxon>Planctomycetia</taxon>
        <taxon>Pirellulales</taxon>
        <taxon>Pirellulaceae</taxon>
        <taxon>Stieleria</taxon>
    </lineage>
</organism>
<evidence type="ECO:0008006" key="5">
    <source>
        <dbReference type="Google" id="ProtNLM"/>
    </source>
</evidence>
<evidence type="ECO:0000256" key="1">
    <source>
        <dbReference type="SAM" id="MobiDB-lite"/>
    </source>
</evidence>
<dbReference type="Proteomes" id="UP000318081">
    <property type="component" value="Chromosome"/>
</dbReference>
<protein>
    <recommendedName>
        <fullName evidence="5">HEAT repeat protein</fullName>
    </recommendedName>
</protein>
<keyword evidence="4" id="KW-1185">Reference proteome</keyword>